<comment type="similarity">
    <text evidence="9">In the C-terminal section; belongs to the helicase family. RecG subfamily.</text>
</comment>
<dbReference type="GO" id="GO:0006355">
    <property type="term" value="P:regulation of DNA-templated transcription"/>
    <property type="evidence" value="ECO:0007669"/>
    <property type="project" value="UniProtKB-UniRule"/>
</dbReference>
<dbReference type="NCBIfam" id="TIGR00580">
    <property type="entry name" value="mfd"/>
    <property type="match status" value="1"/>
</dbReference>
<evidence type="ECO:0000256" key="3">
    <source>
        <dbReference type="ARBA" id="ARBA00022763"/>
    </source>
</evidence>
<dbReference type="InterPro" id="IPR036101">
    <property type="entry name" value="CarD-like/TRCF_RID_sf"/>
</dbReference>
<dbReference type="GO" id="GO:0005524">
    <property type="term" value="F:ATP binding"/>
    <property type="evidence" value="ECO:0007669"/>
    <property type="project" value="UniProtKB-UniRule"/>
</dbReference>
<dbReference type="InterPro" id="IPR014001">
    <property type="entry name" value="Helicase_ATP-bd"/>
</dbReference>
<dbReference type="GO" id="GO:0003684">
    <property type="term" value="F:damaged DNA binding"/>
    <property type="evidence" value="ECO:0007669"/>
    <property type="project" value="InterPro"/>
</dbReference>
<evidence type="ECO:0000256" key="1">
    <source>
        <dbReference type="ARBA" id="ARBA00022490"/>
    </source>
</evidence>
<proteinExistence type="inferred from homology"/>
<evidence type="ECO:0000256" key="7">
    <source>
        <dbReference type="ARBA" id="ARBA00023125"/>
    </source>
</evidence>
<reference evidence="12 13" key="1">
    <citation type="submission" date="2020-08" db="EMBL/GenBank/DDBJ databases">
        <title>Genomic Encyclopedia of Type Strains, Phase IV (KMG-IV): sequencing the most valuable type-strain genomes for metagenomic binning, comparative biology and taxonomic classification.</title>
        <authorList>
            <person name="Goeker M."/>
        </authorList>
    </citation>
    <scope>NUCLEOTIDE SEQUENCE [LARGE SCALE GENOMIC DNA]</scope>
    <source>
        <strain evidence="12 13">DSM 26963</strain>
    </source>
</reference>
<dbReference type="PROSITE" id="PS51194">
    <property type="entry name" value="HELICASE_CTER"/>
    <property type="match status" value="1"/>
</dbReference>
<dbReference type="InterPro" id="IPR004576">
    <property type="entry name" value="Mfd"/>
</dbReference>
<dbReference type="PANTHER" id="PTHR47964:SF1">
    <property type="entry name" value="ATP-DEPENDENT DNA HELICASE HOMOLOG RECG, CHLOROPLASTIC"/>
    <property type="match status" value="1"/>
</dbReference>
<dbReference type="Pfam" id="PF03461">
    <property type="entry name" value="TRCF"/>
    <property type="match status" value="1"/>
</dbReference>
<comment type="caution">
    <text evidence="12">The sequence shown here is derived from an EMBL/GenBank/DDBJ whole genome shotgun (WGS) entry which is preliminary data.</text>
</comment>
<dbReference type="GO" id="GO:0005737">
    <property type="term" value="C:cytoplasm"/>
    <property type="evidence" value="ECO:0007669"/>
    <property type="project" value="UniProtKB-SubCell"/>
</dbReference>
<dbReference type="InterPro" id="IPR001650">
    <property type="entry name" value="Helicase_C-like"/>
</dbReference>
<dbReference type="SMART" id="SM01058">
    <property type="entry name" value="CarD_TRCF"/>
    <property type="match status" value="1"/>
</dbReference>
<dbReference type="Pfam" id="PF17757">
    <property type="entry name" value="UvrB_inter"/>
    <property type="match status" value="1"/>
</dbReference>
<sequence>MNIEILERLQKEDLVQNCIEPHKSIGSLSLMEEALMLTATFLKTKKTMVVVKKKQYEASQLYRRISLMLEDVLLFVMEESLRVQAIASSPEDKNEMIYALTQIVERKKPFLLICSTASFTRYLPDPVFFKSNCMDLKIDQEMDLHTLKEKLVRIGYTRLNYVDRPCTFAARGGIIDIFSLEYEHPVRIEFFDTQIESIRFFDETTQRTIQRVSEIHISPATDLLFCDEQIQEIKENVLISLKKEKSRLKDVQDQEMLQDHIEADLRYLENYEPENILYFYFPYTKTYSLMDYLEGTIYFSSIEEVQRALKKLNEDNIAYVQERVQDHLSLPKYTLFWDLERLKTGRKTISFHEFAHSGFAMTSFQSLEKAVQPLLMQIQSLDRKKKIYFALEEKELQKVKGCLEDNAIDLSYEAIEPEFYEGFLLQDIQVVTARELFVQNHIHRRYQKTFKEGKIIEDVMELEKGDYVVHEQYGIGQYCGIVTRENQGKKLDYLYILYRNNDELYVPLSQFQLVRKYISKEGAGIQLSSLGSSAWKKTKEKVSQKVEEIAARLVELYSLRNEDIGYAFPPDDALQKEFEDAFLYESTPDQLRATAEIKKEMEKPKPMDHLLCGDVGFGKTEVAMRCAFKAISSGKQVAFLCPTTILSMQHYQTVQQRFADTGANIALVNRFVSDREIHQIQKDLKAGRIDIVIGTHRLLNSAFTYKDLGFLIIDEEQRFGVEHKEKIKEMKNTIDVLSLSATPIPRTLQMSLIGVRTISQLNTPPARRHPIQTYIMEKRGSVIKEIISRELAREGQVFYLYNRVEQIYIIANQLQAQFPDAKVGVAHGKMEKETIEDTMLAFAQGKFQILVCTTIIETGLDIANANTIIIENADRFGLSQLYQIRGRVGRREKIAYCYLMIQPDKELTETAQKRLKSIKEFTRLGSGYKIAMRDLTIRGAGDLLGPQQAGFIDQVGLDLYLEMLGNAIARHKGEVQKPELTKRANIGFQGHIPENFTENDGDKLSIYQKIKSIDRYEDLEAYQERINDLFGKIPGDVRQIFEQKRFDLFVNQKGVESLKEEDKVYVLTFDEQFSSTCDGVSLFETINEISRTIDLALKNKKIQIRIPKKKKKDLLNQTLMTLKEKFLCDSINS</sequence>
<evidence type="ECO:0000313" key="13">
    <source>
        <dbReference type="Proteomes" id="UP000521313"/>
    </source>
</evidence>
<evidence type="ECO:0000256" key="9">
    <source>
        <dbReference type="HAMAP-Rule" id="MF_00969"/>
    </source>
</evidence>
<dbReference type="SUPFAM" id="SSF141259">
    <property type="entry name" value="CarD-like"/>
    <property type="match status" value="1"/>
</dbReference>
<dbReference type="InterPro" id="IPR003711">
    <property type="entry name" value="CarD-like/TRCF_RID"/>
</dbReference>
<keyword evidence="3 9" id="KW-0227">DNA damage</keyword>
<dbReference type="SMART" id="SM00487">
    <property type="entry name" value="DEXDc"/>
    <property type="match status" value="1"/>
</dbReference>
<dbReference type="HAMAP" id="MF_00969">
    <property type="entry name" value="TRCF"/>
    <property type="match status" value="1"/>
</dbReference>
<dbReference type="Gene3D" id="3.40.50.11180">
    <property type="match status" value="1"/>
</dbReference>
<keyword evidence="4 9" id="KW-0378">Hydrolase</keyword>
<keyword evidence="5 12" id="KW-0347">Helicase</keyword>
<dbReference type="SMART" id="SM00490">
    <property type="entry name" value="HELICc"/>
    <property type="match status" value="1"/>
</dbReference>
<dbReference type="Gene3D" id="3.90.1150.50">
    <property type="entry name" value="Transcription-repair-coupling factor, D7 domain"/>
    <property type="match status" value="1"/>
</dbReference>
<comment type="function">
    <text evidence="9">Couples transcription and DNA repair by recognizing RNA polymerase (RNAP) stalled at DNA lesions. Mediates ATP-dependent release of RNAP and its truncated transcript from the DNA, and recruitment of nucleotide excision repair machinery to the damaged site.</text>
</comment>
<evidence type="ECO:0000256" key="8">
    <source>
        <dbReference type="ARBA" id="ARBA00023204"/>
    </source>
</evidence>
<gene>
    <name evidence="9" type="primary">mfd</name>
    <name evidence="12" type="ORF">HNQ43_000445</name>
</gene>
<dbReference type="Proteomes" id="UP000521313">
    <property type="component" value="Unassembled WGS sequence"/>
</dbReference>
<dbReference type="AlphaFoldDB" id="A0A7W8CZE1"/>
<evidence type="ECO:0000256" key="4">
    <source>
        <dbReference type="ARBA" id="ARBA00022801"/>
    </source>
</evidence>
<dbReference type="PANTHER" id="PTHR47964">
    <property type="entry name" value="ATP-DEPENDENT DNA HELICASE HOMOLOG RECG, CHLOROPLASTIC"/>
    <property type="match status" value="1"/>
</dbReference>
<evidence type="ECO:0000256" key="2">
    <source>
        <dbReference type="ARBA" id="ARBA00022741"/>
    </source>
</evidence>
<comment type="subcellular location">
    <subcellularLocation>
        <location evidence="9">Cytoplasm</location>
    </subcellularLocation>
</comment>
<dbReference type="SUPFAM" id="SSF52540">
    <property type="entry name" value="P-loop containing nucleoside triphosphate hydrolases"/>
    <property type="match status" value="2"/>
</dbReference>
<dbReference type="Gene3D" id="3.40.50.300">
    <property type="entry name" value="P-loop containing nucleotide triphosphate hydrolases"/>
    <property type="match status" value="2"/>
</dbReference>
<dbReference type="SMART" id="SM00982">
    <property type="entry name" value="TRCF"/>
    <property type="match status" value="1"/>
</dbReference>
<keyword evidence="6 9" id="KW-0067">ATP-binding</keyword>
<dbReference type="SUPFAM" id="SSF143517">
    <property type="entry name" value="TRCF domain-like"/>
    <property type="match status" value="1"/>
</dbReference>
<keyword evidence="2 9" id="KW-0547">Nucleotide-binding</keyword>
<dbReference type="InterPro" id="IPR037235">
    <property type="entry name" value="TRCF-like_C_D7"/>
</dbReference>
<keyword evidence="8 9" id="KW-0234">DNA repair</keyword>
<feature type="domain" description="Helicase ATP-binding" evidence="10">
    <location>
        <begin position="600"/>
        <end position="761"/>
    </location>
</feature>
<dbReference type="InterPro" id="IPR005118">
    <property type="entry name" value="TRCF_C"/>
</dbReference>
<dbReference type="CDD" id="cd17991">
    <property type="entry name" value="DEXHc_TRCF"/>
    <property type="match status" value="1"/>
</dbReference>
<keyword evidence="1 9" id="KW-0963">Cytoplasm</keyword>
<dbReference type="EMBL" id="JACHHD010000003">
    <property type="protein sequence ID" value="MBB5184407.1"/>
    <property type="molecule type" value="Genomic_DNA"/>
</dbReference>
<organism evidence="12 13">
    <name type="scientific">Faecalicoccus acidiformans</name>
    <dbReference type="NCBI Taxonomy" id="915173"/>
    <lineage>
        <taxon>Bacteria</taxon>
        <taxon>Bacillati</taxon>
        <taxon>Bacillota</taxon>
        <taxon>Erysipelotrichia</taxon>
        <taxon>Erysipelotrichales</taxon>
        <taxon>Erysipelotrichaceae</taxon>
        <taxon>Faecalicoccus</taxon>
    </lineage>
</organism>
<evidence type="ECO:0000259" key="10">
    <source>
        <dbReference type="PROSITE" id="PS51192"/>
    </source>
</evidence>
<evidence type="ECO:0000256" key="5">
    <source>
        <dbReference type="ARBA" id="ARBA00022806"/>
    </source>
</evidence>
<evidence type="ECO:0000313" key="12">
    <source>
        <dbReference type="EMBL" id="MBB5184407.1"/>
    </source>
</evidence>
<dbReference type="Pfam" id="PF00271">
    <property type="entry name" value="Helicase_C"/>
    <property type="match status" value="1"/>
</dbReference>
<dbReference type="RefSeq" id="WP_244957018.1">
    <property type="nucleotide sequence ID" value="NZ_JACHHD010000003.1"/>
</dbReference>
<keyword evidence="7 9" id="KW-0238">DNA-binding</keyword>
<protein>
    <recommendedName>
        <fullName evidence="9">Transcription-repair-coupling factor</fullName>
        <shortName evidence="9">TRCF</shortName>
        <ecNumber evidence="9">3.6.4.-</ecNumber>
    </recommendedName>
</protein>
<name>A0A7W8CZE1_9FIRM</name>
<dbReference type="GO" id="GO:0016787">
    <property type="term" value="F:hydrolase activity"/>
    <property type="evidence" value="ECO:0007669"/>
    <property type="project" value="UniProtKB-KW"/>
</dbReference>
<evidence type="ECO:0000256" key="6">
    <source>
        <dbReference type="ARBA" id="ARBA00022840"/>
    </source>
</evidence>
<dbReference type="Pfam" id="PF02559">
    <property type="entry name" value="CarD_TRCF_RID"/>
    <property type="match status" value="1"/>
</dbReference>
<comment type="similarity">
    <text evidence="9">In the N-terminal section; belongs to the UvrB family.</text>
</comment>
<dbReference type="PROSITE" id="PS51192">
    <property type="entry name" value="HELICASE_ATP_BIND_1"/>
    <property type="match status" value="1"/>
</dbReference>
<dbReference type="GO" id="GO:0003678">
    <property type="term" value="F:DNA helicase activity"/>
    <property type="evidence" value="ECO:0007669"/>
    <property type="project" value="TreeGrafter"/>
</dbReference>
<dbReference type="InterPro" id="IPR041471">
    <property type="entry name" value="UvrB_inter"/>
</dbReference>
<dbReference type="Pfam" id="PF00270">
    <property type="entry name" value="DEAD"/>
    <property type="match status" value="1"/>
</dbReference>
<dbReference type="EC" id="3.6.4.-" evidence="9"/>
<evidence type="ECO:0000259" key="11">
    <source>
        <dbReference type="PROSITE" id="PS51194"/>
    </source>
</evidence>
<dbReference type="InterPro" id="IPR011545">
    <property type="entry name" value="DEAD/DEAH_box_helicase_dom"/>
</dbReference>
<dbReference type="Gene3D" id="2.40.10.170">
    <property type="match status" value="1"/>
</dbReference>
<dbReference type="GO" id="GO:0000716">
    <property type="term" value="P:transcription-coupled nucleotide-excision repair, DNA damage recognition"/>
    <property type="evidence" value="ECO:0007669"/>
    <property type="project" value="UniProtKB-UniRule"/>
</dbReference>
<feature type="domain" description="Helicase C-terminal" evidence="11">
    <location>
        <begin position="782"/>
        <end position="936"/>
    </location>
</feature>
<dbReference type="Gene3D" id="3.30.2060.10">
    <property type="entry name" value="Penicillin-binding protein 1b domain"/>
    <property type="match status" value="1"/>
</dbReference>
<dbReference type="InterPro" id="IPR027417">
    <property type="entry name" value="P-loop_NTPase"/>
</dbReference>
<dbReference type="InterPro" id="IPR047112">
    <property type="entry name" value="RecG/Mfd"/>
</dbReference>
<accession>A0A7W8CZE1</accession>